<gene>
    <name evidence="2" type="ORF">Pla133_36300</name>
</gene>
<keyword evidence="3" id="KW-1185">Reference proteome</keyword>
<evidence type="ECO:0000313" key="3">
    <source>
        <dbReference type="Proteomes" id="UP000316921"/>
    </source>
</evidence>
<name>A0A518BNH1_9BACT</name>
<dbReference type="Proteomes" id="UP000316921">
    <property type="component" value="Chromosome"/>
</dbReference>
<evidence type="ECO:0000256" key="1">
    <source>
        <dbReference type="SAM" id="SignalP"/>
    </source>
</evidence>
<organism evidence="2 3">
    <name type="scientific">Engelhardtia mirabilis</name>
    <dbReference type="NCBI Taxonomy" id="2528011"/>
    <lineage>
        <taxon>Bacteria</taxon>
        <taxon>Pseudomonadati</taxon>
        <taxon>Planctomycetota</taxon>
        <taxon>Planctomycetia</taxon>
        <taxon>Planctomycetia incertae sedis</taxon>
        <taxon>Engelhardtia</taxon>
    </lineage>
</organism>
<dbReference type="KEGG" id="pbap:Pla133_36300"/>
<dbReference type="AlphaFoldDB" id="A0A518BNH1"/>
<keyword evidence="1" id="KW-0732">Signal</keyword>
<protein>
    <recommendedName>
        <fullName evidence="4">ABC-type transport auxiliary lipoprotein component domain-containing protein</fullName>
    </recommendedName>
</protein>
<evidence type="ECO:0008006" key="4">
    <source>
        <dbReference type="Google" id="ProtNLM"/>
    </source>
</evidence>
<feature type="signal peptide" evidence="1">
    <location>
        <begin position="1"/>
        <end position="19"/>
    </location>
</feature>
<feature type="chain" id="PRO_5022043572" description="ABC-type transport auxiliary lipoprotein component domain-containing protein" evidence="1">
    <location>
        <begin position="20"/>
        <end position="188"/>
    </location>
</feature>
<evidence type="ECO:0000313" key="2">
    <source>
        <dbReference type="EMBL" id="QDU68532.1"/>
    </source>
</evidence>
<dbReference type="PROSITE" id="PS51257">
    <property type="entry name" value="PROKAR_LIPOPROTEIN"/>
    <property type="match status" value="1"/>
</dbReference>
<sequence precursor="true">MKHACLLPLLLLATLTSTGCLFGGRHVKLEYPAMAAVEPAEGVTAGPKITIKSFVDARSRKVIGEVRGPDSMPTDKVKSDGSVIKWVRAGLEAELAKAGLTPVAKPGPGTPVLQGKLISAYCNALASYDAEVSFLASLERNGVRIFDRLYTGSASIPLDFGATEDPYAEALNAALGDALSKLIVDLPR</sequence>
<dbReference type="EMBL" id="CP036287">
    <property type="protein sequence ID" value="QDU68532.1"/>
    <property type="molecule type" value="Genomic_DNA"/>
</dbReference>
<reference evidence="2 3" key="1">
    <citation type="submission" date="2019-02" db="EMBL/GenBank/DDBJ databases">
        <title>Deep-cultivation of Planctomycetes and their phenomic and genomic characterization uncovers novel biology.</title>
        <authorList>
            <person name="Wiegand S."/>
            <person name="Jogler M."/>
            <person name="Boedeker C."/>
            <person name="Pinto D."/>
            <person name="Vollmers J."/>
            <person name="Rivas-Marin E."/>
            <person name="Kohn T."/>
            <person name="Peeters S.H."/>
            <person name="Heuer A."/>
            <person name="Rast P."/>
            <person name="Oberbeckmann S."/>
            <person name="Bunk B."/>
            <person name="Jeske O."/>
            <person name="Meyerdierks A."/>
            <person name="Storesund J.E."/>
            <person name="Kallscheuer N."/>
            <person name="Luecker S."/>
            <person name="Lage O.M."/>
            <person name="Pohl T."/>
            <person name="Merkel B.J."/>
            <person name="Hornburger P."/>
            <person name="Mueller R.-W."/>
            <person name="Bruemmer F."/>
            <person name="Labrenz M."/>
            <person name="Spormann A.M."/>
            <person name="Op den Camp H."/>
            <person name="Overmann J."/>
            <person name="Amann R."/>
            <person name="Jetten M.S.M."/>
            <person name="Mascher T."/>
            <person name="Medema M.H."/>
            <person name="Devos D.P."/>
            <person name="Kaster A.-K."/>
            <person name="Ovreas L."/>
            <person name="Rohde M."/>
            <person name="Galperin M.Y."/>
            <person name="Jogler C."/>
        </authorList>
    </citation>
    <scope>NUCLEOTIDE SEQUENCE [LARGE SCALE GENOMIC DNA]</scope>
    <source>
        <strain evidence="2 3">Pla133</strain>
    </source>
</reference>
<accession>A0A518BNH1</accession>
<dbReference type="RefSeq" id="WP_145067620.1">
    <property type="nucleotide sequence ID" value="NZ_CP036287.1"/>
</dbReference>
<proteinExistence type="predicted"/>